<name>A0A1S1QJ26_9ACTN</name>
<dbReference type="EMBL" id="MBLM01000135">
    <property type="protein sequence ID" value="OHV33072.1"/>
    <property type="molecule type" value="Genomic_DNA"/>
</dbReference>
<sequence length="185" mass="18868">MAAGMVVALAAAAGCSSNPDTGATPVAPPITTTAVAVGPSTSPPAGAGTNIPPPTAAPTPMPSAAYPPLSGFGAVHELGSAVAISDAAAGTVLSLDRIEYITCPLQAGDPDPCLDGYRTRIIEGERRDFVVAPEVRFTYWEQPEIYLTGGLAKLREFVANAPSNMVLLQLDQAGRVIAVGQPFLP</sequence>
<comment type="caution">
    <text evidence="2">The sequence shown here is derived from an EMBL/GenBank/DDBJ whole genome shotgun (WGS) entry which is preliminary data.</text>
</comment>
<evidence type="ECO:0000313" key="3">
    <source>
        <dbReference type="Proteomes" id="UP000179627"/>
    </source>
</evidence>
<evidence type="ECO:0000313" key="2">
    <source>
        <dbReference type="EMBL" id="OHV33072.1"/>
    </source>
</evidence>
<reference evidence="3" key="1">
    <citation type="submission" date="2016-07" db="EMBL/GenBank/DDBJ databases">
        <title>Sequence Frankia sp. strain CcI1.17.</title>
        <authorList>
            <person name="Ghodhbane-Gtari F."/>
            <person name="Swanson E."/>
            <person name="Gueddou A."/>
            <person name="Morris K."/>
            <person name="Hezbri K."/>
            <person name="Ktari A."/>
            <person name="Nouioui I."/>
            <person name="Abebe-Akele F."/>
            <person name="Simpson S."/>
            <person name="Thomas K."/>
            <person name="Gtari M."/>
            <person name="Tisa L.S."/>
            <person name="Hurst S."/>
        </authorList>
    </citation>
    <scope>NUCLEOTIDE SEQUENCE [LARGE SCALE GENOMIC DNA]</scope>
    <source>
        <strain evidence="3">Cc1.17</strain>
    </source>
</reference>
<organism evidence="2 3">
    <name type="scientific">Parafrankia colletiae</name>
    <dbReference type="NCBI Taxonomy" id="573497"/>
    <lineage>
        <taxon>Bacteria</taxon>
        <taxon>Bacillati</taxon>
        <taxon>Actinomycetota</taxon>
        <taxon>Actinomycetes</taxon>
        <taxon>Frankiales</taxon>
        <taxon>Frankiaceae</taxon>
        <taxon>Parafrankia</taxon>
    </lineage>
</organism>
<accession>A0A1S1QJ26</accession>
<feature type="compositionally biased region" description="Low complexity" evidence="1">
    <location>
        <begin position="35"/>
        <end position="50"/>
    </location>
</feature>
<dbReference type="AlphaFoldDB" id="A0A1S1QJ26"/>
<protein>
    <submittedName>
        <fullName evidence="2">Uncharacterized protein</fullName>
    </submittedName>
</protein>
<keyword evidence="3" id="KW-1185">Reference proteome</keyword>
<evidence type="ECO:0000256" key="1">
    <source>
        <dbReference type="SAM" id="MobiDB-lite"/>
    </source>
</evidence>
<dbReference type="OrthoDB" id="3215115at2"/>
<proteinExistence type="predicted"/>
<dbReference type="Proteomes" id="UP000179627">
    <property type="component" value="Unassembled WGS sequence"/>
</dbReference>
<feature type="region of interest" description="Disordered" evidence="1">
    <location>
        <begin position="35"/>
        <end position="59"/>
    </location>
</feature>
<gene>
    <name evidence="2" type="ORF">CC117_23865</name>
</gene>